<keyword evidence="9 20" id="KW-0812">Transmembrane</keyword>
<feature type="domain" description="Protein kinase" evidence="22">
    <location>
        <begin position="331"/>
        <end position="616"/>
    </location>
</feature>
<evidence type="ECO:0000259" key="22">
    <source>
        <dbReference type="PROSITE" id="PS50011"/>
    </source>
</evidence>
<dbReference type="PROSITE" id="PS00107">
    <property type="entry name" value="PROTEIN_KINASE_ATP"/>
    <property type="match status" value="1"/>
</dbReference>
<dbReference type="EMBL" id="VOIH02000007">
    <property type="protein sequence ID" value="KAF3442650.1"/>
    <property type="molecule type" value="Genomic_DNA"/>
</dbReference>
<feature type="transmembrane region" description="Helical" evidence="20">
    <location>
        <begin position="267"/>
        <end position="289"/>
    </location>
</feature>
<keyword evidence="7" id="KW-0723">Serine/threonine-protein kinase</keyword>
<dbReference type="InterPro" id="IPR000719">
    <property type="entry name" value="Prot_kinase_dom"/>
</dbReference>
<dbReference type="SMART" id="SM00220">
    <property type="entry name" value="S_TKc"/>
    <property type="match status" value="1"/>
</dbReference>
<dbReference type="CDD" id="cd06899">
    <property type="entry name" value="lectin_legume_LecRK_Arcelin_ConA"/>
    <property type="match status" value="1"/>
</dbReference>
<keyword evidence="14 19" id="KW-0067">ATP-binding</keyword>
<dbReference type="Gene3D" id="3.30.200.20">
    <property type="entry name" value="Phosphorylase Kinase, domain 1"/>
    <property type="match status" value="1"/>
</dbReference>
<comment type="subcellular location">
    <subcellularLocation>
        <location evidence="1">Cell membrane</location>
        <topology evidence="1">Single-pass type I membrane protein</topology>
    </subcellularLocation>
</comment>
<evidence type="ECO:0000256" key="12">
    <source>
        <dbReference type="ARBA" id="ARBA00022741"/>
    </source>
</evidence>
<organism evidence="23 24">
    <name type="scientific">Rhamnella rubrinervis</name>
    <dbReference type="NCBI Taxonomy" id="2594499"/>
    <lineage>
        <taxon>Eukaryota</taxon>
        <taxon>Viridiplantae</taxon>
        <taxon>Streptophyta</taxon>
        <taxon>Embryophyta</taxon>
        <taxon>Tracheophyta</taxon>
        <taxon>Spermatophyta</taxon>
        <taxon>Magnoliopsida</taxon>
        <taxon>eudicotyledons</taxon>
        <taxon>Gunneridae</taxon>
        <taxon>Pentapetalae</taxon>
        <taxon>rosids</taxon>
        <taxon>fabids</taxon>
        <taxon>Rosales</taxon>
        <taxon>Rhamnaceae</taxon>
        <taxon>rhamnoid group</taxon>
        <taxon>Rhamneae</taxon>
        <taxon>Rhamnella</taxon>
    </lineage>
</organism>
<dbReference type="InterPro" id="IPR008271">
    <property type="entry name" value="Ser/Thr_kinase_AS"/>
</dbReference>
<dbReference type="FunFam" id="1.10.510.10:FF:000626">
    <property type="entry name" value="probable L-type lectin-domain containing receptor kinase S.5"/>
    <property type="match status" value="1"/>
</dbReference>
<dbReference type="GO" id="GO:0004674">
    <property type="term" value="F:protein serine/threonine kinase activity"/>
    <property type="evidence" value="ECO:0007669"/>
    <property type="project" value="UniProtKB-KW"/>
</dbReference>
<dbReference type="InterPro" id="IPR019825">
    <property type="entry name" value="Lectin_legB_Mn/Ca_BS"/>
</dbReference>
<dbReference type="CDD" id="cd14066">
    <property type="entry name" value="STKc_IRAK"/>
    <property type="match status" value="1"/>
</dbReference>
<accession>A0A8K0GZ33</accession>
<feature type="chain" id="PRO_5035426655" description="non-specific serine/threonine protein kinase" evidence="21">
    <location>
        <begin position="26"/>
        <end position="653"/>
    </location>
</feature>
<dbReference type="Proteomes" id="UP000796880">
    <property type="component" value="Unassembled WGS sequence"/>
</dbReference>
<evidence type="ECO:0000256" key="14">
    <source>
        <dbReference type="ARBA" id="ARBA00022840"/>
    </source>
</evidence>
<evidence type="ECO:0000256" key="15">
    <source>
        <dbReference type="ARBA" id="ARBA00022989"/>
    </source>
</evidence>
<feature type="binding site" evidence="19">
    <location>
        <position position="358"/>
    </location>
    <ligand>
        <name>ATP</name>
        <dbReference type="ChEBI" id="CHEBI:30616"/>
    </ligand>
</feature>
<keyword evidence="12 19" id="KW-0547">Nucleotide-binding</keyword>
<keyword evidence="8" id="KW-0808">Transferase</keyword>
<comment type="similarity">
    <text evidence="3">In the N-terminal section; belongs to the leguminous lectin family.</text>
</comment>
<dbReference type="PROSITE" id="PS00307">
    <property type="entry name" value="LECTIN_LEGUME_BETA"/>
    <property type="match status" value="1"/>
</dbReference>
<dbReference type="PANTHER" id="PTHR27007">
    <property type="match status" value="1"/>
</dbReference>
<dbReference type="FunFam" id="3.30.200.20:FF:000476">
    <property type="entry name" value="Probable L-type lectin-domain containing receptor kinase S.5"/>
    <property type="match status" value="1"/>
</dbReference>
<evidence type="ECO:0000256" key="5">
    <source>
        <dbReference type="ARBA" id="ARBA00012513"/>
    </source>
</evidence>
<proteinExistence type="inferred from homology"/>
<feature type="signal peptide" evidence="21">
    <location>
        <begin position="1"/>
        <end position="25"/>
    </location>
</feature>
<evidence type="ECO:0000256" key="11">
    <source>
        <dbReference type="ARBA" id="ARBA00022734"/>
    </source>
</evidence>
<evidence type="ECO:0000256" key="17">
    <source>
        <dbReference type="ARBA" id="ARBA00023170"/>
    </source>
</evidence>
<evidence type="ECO:0000256" key="6">
    <source>
        <dbReference type="ARBA" id="ARBA00022475"/>
    </source>
</evidence>
<dbReference type="Gene3D" id="1.10.510.10">
    <property type="entry name" value="Transferase(Phosphotransferase) domain 1"/>
    <property type="match status" value="1"/>
</dbReference>
<evidence type="ECO:0000256" key="16">
    <source>
        <dbReference type="ARBA" id="ARBA00023136"/>
    </source>
</evidence>
<evidence type="ECO:0000256" key="7">
    <source>
        <dbReference type="ARBA" id="ARBA00022527"/>
    </source>
</evidence>
<dbReference type="InterPro" id="IPR011009">
    <property type="entry name" value="Kinase-like_dom_sf"/>
</dbReference>
<dbReference type="GO" id="GO:0030246">
    <property type="term" value="F:carbohydrate binding"/>
    <property type="evidence" value="ECO:0007669"/>
    <property type="project" value="UniProtKB-KW"/>
</dbReference>
<dbReference type="InterPro" id="IPR050528">
    <property type="entry name" value="L-type_Lectin-RKs"/>
</dbReference>
<dbReference type="PROSITE" id="PS00108">
    <property type="entry name" value="PROTEIN_KINASE_ST"/>
    <property type="match status" value="1"/>
</dbReference>
<dbReference type="SUPFAM" id="SSF49899">
    <property type="entry name" value="Concanavalin A-like lectins/glucanases"/>
    <property type="match status" value="1"/>
</dbReference>
<dbReference type="FunFam" id="2.60.120.200:FF:000198">
    <property type="entry name" value="Probable L-type lectin-domain containing receptor kinase S.5"/>
    <property type="match status" value="1"/>
</dbReference>
<dbReference type="GO" id="GO:0005524">
    <property type="term" value="F:ATP binding"/>
    <property type="evidence" value="ECO:0007669"/>
    <property type="project" value="UniProtKB-UniRule"/>
</dbReference>
<keyword evidence="15 20" id="KW-1133">Transmembrane helix</keyword>
<evidence type="ECO:0000256" key="9">
    <source>
        <dbReference type="ARBA" id="ARBA00022692"/>
    </source>
</evidence>
<keyword evidence="17" id="KW-0675">Receptor</keyword>
<evidence type="ECO:0000256" key="20">
    <source>
        <dbReference type="SAM" id="Phobius"/>
    </source>
</evidence>
<keyword evidence="6" id="KW-1003">Cell membrane</keyword>
<dbReference type="Gene3D" id="2.60.120.200">
    <property type="match status" value="1"/>
</dbReference>
<evidence type="ECO:0000256" key="10">
    <source>
        <dbReference type="ARBA" id="ARBA00022729"/>
    </source>
</evidence>
<evidence type="ECO:0000256" key="21">
    <source>
        <dbReference type="SAM" id="SignalP"/>
    </source>
</evidence>
<evidence type="ECO:0000256" key="2">
    <source>
        <dbReference type="ARBA" id="ARBA00007606"/>
    </source>
</evidence>
<dbReference type="GO" id="GO:0005886">
    <property type="term" value="C:plasma membrane"/>
    <property type="evidence" value="ECO:0007669"/>
    <property type="project" value="UniProtKB-SubCell"/>
</dbReference>
<gene>
    <name evidence="23" type="ORF">FNV43_RR16566</name>
</gene>
<dbReference type="SUPFAM" id="SSF56112">
    <property type="entry name" value="Protein kinase-like (PK-like)"/>
    <property type="match status" value="1"/>
</dbReference>
<evidence type="ECO:0000256" key="3">
    <source>
        <dbReference type="ARBA" id="ARBA00008536"/>
    </source>
</evidence>
<dbReference type="Pfam" id="PF00139">
    <property type="entry name" value="Lectin_legB"/>
    <property type="match status" value="1"/>
</dbReference>
<comment type="similarity">
    <text evidence="4">In the C-terminal section; belongs to the protein kinase superfamily. Ser/Thr protein kinase family.</text>
</comment>
<dbReference type="PROSITE" id="PS50011">
    <property type="entry name" value="PROTEIN_KINASE_DOM"/>
    <property type="match status" value="1"/>
</dbReference>
<evidence type="ECO:0000256" key="8">
    <source>
        <dbReference type="ARBA" id="ARBA00022679"/>
    </source>
</evidence>
<dbReference type="InterPro" id="IPR001220">
    <property type="entry name" value="Legume_lectin_dom"/>
</dbReference>
<dbReference type="Pfam" id="PF00069">
    <property type="entry name" value="Pkinase"/>
    <property type="match status" value="1"/>
</dbReference>
<keyword evidence="18" id="KW-0325">Glycoprotein</keyword>
<protein>
    <recommendedName>
        <fullName evidence="5">non-specific serine/threonine protein kinase</fullName>
        <ecNumber evidence="5">2.7.11.1</ecNumber>
    </recommendedName>
</protein>
<reference evidence="23" key="1">
    <citation type="submission" date="2020-03" db="EMBL/GenBank/DDBJ databases">
        <title>A high-quality chromosome-level genome assembly of a woody plant with both climbing and erect habits, Rhamnella rubrinervis.</title>
        <authorList>
            <person name="Lu Z."/>
            <person name="Yang Y."/>
            <person name="Zhu X."/>
            <person name="Sun Y."/>
        </authorList>
    </citation>
    <scope>NUCLEOTIDE SEQUENCE</scope>
    <source>
        <strain evidence="23">BYM</strain>
        <tissue evidence="23">Leaf</tissue>
    </source>
</reference>
<evidence type="ECO:0000256" key="19">
    <source>
        <dbReference type="PROSITE-ProRule" id="PRU10141"/>
    </source>
</evidence>
<evidence type="ECO:0000256" key="1">
    <source>
        <dbReference type="ARBA" id="ARBA00004251"/>
    </source>
</evidence>
<dbReference type="InterPro" id="IPR013320">
    <property type="entry name" value="ConA-like_dom_sf"/>
</dbReference>
<comment type="caution">
    <text evidence="23">The sequence shown here is derived from an EMBL/GenBank/DDBJ whole genome shotgun (WGS) entry which is preliminary data.</text>
</comment>
<evidence type="ECO:0000313" key="23">
    <source>
        <dbReference type="EMBL" id="KAF3442650.1"/>
    </source>
</evidence>
<comment type="similarity">
    <text evidence="2">Belongs to the leguminous lectin family.</text>
</comment>
<keyword evidence="24" id="KW-1185">Reference proteome</keyword>
<evidence type="ECO:0000256" key="13">
    <source>
        <dbReference type="ARBA" id="ARBA00022777"/>
    </source>
</evidence>
<evidence type="ECO:0000313" key="24">
    <source>
        <dbReference type="Proteomes" id="UP000796880"/>
    </source>
</evidence>
<dbReference type="AlphaFoldDB" id="A0A8K0GZ33"/>
<keyword evidence="13" id="KW-0418">Kinase</keyword>
<name>A0A8K0GZ33_9ROSA</name>
<keyword evidence="10 21" id="KW-0732">Signal</keyword>
<evidence type="ECO:0000256" key="18">
    <source>
        <dbReference type="ARBA" id="ARBA00023180"/>
    </source>
</evidence>
<dbReference type="EC" id="2.7.11.1" evidence="5"/>
<evidence type="ECO:0000256" key="4">
    <source>
        <dbReference type="ARBA" id="ARBA00010217"/>
    </source>
</evidence>
<dbReference type="OrthoDB" id="1913956at2759"/>
<sequence length="653" mass="73080">MLFSRLLKRILLVVLWCCGFTLVQCLNFSFPKFQDNDLKDLIRSNSYVVKGAIQVTPDVSGAPIWNETGRALYKKPFKQWINGKGKSRILASFSSTFVINITPMTDPGGEGLAFILCENTTVPENSEGKWLGIVNANTNGSSHARIVAVEFDTRKSYEEDIDNNHVGLDVNSIYSTKQVPLYGVNLSSGTDITVEVLYDGKNISVSFPLSNGTVKNPVLSMPINLSDLLPQSTFVGFSASTGNNTQLNCIKSWDFYSSDIGENPNLLWVWITVPVVVVLLSGVIFYLYWKRKHGKEILEDVHLTIEEVIEGHSMAPKKFRLKEIRRATGKFDPKNKLGNGAFGTVYKGLLGNKEIAVKRVSKYSQQGKQEFISEVTTIGSLRHKNLVKLIGWCYESHELLLVYEYMPNGSLDKFIFGDEKLDMKIESMLSWERRHTIIHGVAQALDYLHNGCEKKVLHRDIKCSNIMLDSEFNAKLGDFGLARIIQQSEKTHHTTKEIAGTLGYMAPESFLIGRATVETDVYAFGILVLVVVCGRKAGKQNEHNSYSSSIVLWVWDLYSKGRILEAVDNRLEVVSEEEMVREVILGLACCHPNPHERPTMRTVLKVLTGEAKPPMVSTEVPAFVWPPMPSFSDYTETGLQGGQLTPFTELTGR</sequence>
<keyword evidence="11" id="KW-0430">Lectin</keyword>
<keyword evidence="16 20" id="KW-0472">Membrane</keyword>
<dbReference type="InterPro" id="IPR017441">
    <property type="entry name" value="Protein_kinase_ATP_BS"/>
</dbReference>